<keyword evidence="3" id="KW-1185">Reference proteome</keyword>
<organism evidence="2 3">
    <name type="scientific">Roseivivax sediminis</name>
    <dbReference type="NCBI Taxonomy" id="936889"/>
    <lineage>
        <taxon>Bacteria</taxon>
        <taxon>Pseudomonadati</taxon>
        <taxon>Pseudomonadota</taxon>
        <taxon>Alphaproteobacteria</taxon>
        <taxon>Rhodobacterales</taxon>
        <taxon>Roseobacteraceae</taxon>
        <taxon>Roseivivax</taxon>
    </lineage>
</organism>
<accession>A0A1I1VH47</accession>
<gene>
    <name evidence="2" type="ORF">SAMN04515678_103189</name>
</gene>
<feature type="transmembrane region" description="Helical" evidence="1">
    <location>
        <begin position="29"/>
        <end position="49"/>
    </location>
</feature>
<dbReference type="AlphaFoldDB" id="A0A1I1VH47"/>
<dbReference type="Proteomes" id="UP000325289">
    <property type="component" value="Unassembled WGS sequence"/>
</dbReference>
<keyword evidence="1" id="KW-1133">Transmembrane helix</keyword>
<keyword evidence="1" id="KW-0472">Membrane</keyword>
<proteinExistence type="predicted"/>
<keyword evidence="1" id="KW-0812">Transmembrane</keyword>
<evidence type="ECO:0000313" key="3">
    <source>
        <dbReference type="Proteomes" id="UP000325289"/>
    </source>
</evidence>
<sequence>MPWQSWTAVALASFVPAAGMIGRRSGLRSWAPALVPTVSAIGFGLAGIFT</sequence>
<dbReference type="EMBL" id="FOMS01000003">
    <property type="protein sequence ID" value="SFD82105.1"/>
    <property type="molecule type" value="Genomic_DNA"/>
</dbReference>
<reference evidence="2 3" key="1">
    <citation type="submission" date="2016-10" db="EMBL/GenBank/DDBJ databases">
        <authorList>
            <person name="Varghese N."/>
            <person name="Submissions S."/>
        </authorList>
    </citation>
    <scope>NUCLEOTIDE SEQUENCE [LARGE SCALE GENOMIC DNA]</scope>
    <source>
        <strain evidence="3">YIM D21,KCTC 23444,ACCC 10710</strain>
    </source>
</reference>
<protein>
    <submittedName>
        <fullName evidence="2">Uncharacterized protein</fullName>
    </submittedName>
</protein>
<evidence type="ECO:0000256" key="1">
    <source>
        <dbReference type="SAM" id="Phobius"/>
    </source>
</evidence>
<evidence type="ECO:0000313" key="2">
    <source>
        <dbReference type="EMBL" id="SFD82105.1"/>
    </source>
</evidence>
<name>A0A1I1VH47_9RHOB</name>